<dbReference type="Gene3D" id="2.180.10.10">
    <property type="entry name" value="RHS repeat-associated core"/>
    <property type="match status" value="1"/>
</dbReference>
<feature type="transmembrane region" description="Helical" evidence="1">
    <location>
        <begin position="304"/>
        <end position="322"/>
    </location>
</feature>
<dbReference type="InterPro" id="IPR050708">
    <property type="entry name" value="T6SS_VgrG/RHS"/>
</dbReference>
<feature type="non-terminal residue" evidence="3">
    <location>
        <position position="1"/>
    </location>
</feature>
<evidence type="ECO:0000256" key="1">
    <source>
        <dbReference type="SAM" id="Phobius"/>
    </source>
</evidence>
<gene>
    <name evidence="3" type="ORF">ABVT42_22395</name>
</gene>
<feature type="domain" description="RHS protein conserved region" evidence="2">
    <location>
        <begin position="12"/>
        <end position="45"/>
    </location>
</feature>
<keyword evidence="1" id="KW-1133">Transmembrane helix</keyword>
<evidence type="ECO:0000313" key="4">
    <source>
        <dbReference type="Proteomes" id="UP001554427"/>
    </source>
</evidence>
<name>A0ABV3MVK9_9GAMM</name>
<dbReference type="RefSeq" id="WP_367024553.1">
    <property type="nucleotide sequence ID" value="NZ_JBFDAH010000115.1"/>
</dbReference>
<evidence type="ECO:0000313" key="3">
    <source>
        <dbReference type="EMBL" id="MEW4368223.1"/>
    </source>
</evidence>
<dbReference type="NCBIfam" id="TIGR03696">
    <property type="entry name" value="Rhs_assc_core"/>
    <property type="match status" value="1"/>
</dbReference>
<dbReference type="Proteomes" id="UP001554427">
    <property type="component" value="Unassembled WGS sequence"/>
</dbReference>
<dbReference type="PRINTS" id="PR00394">
    <property type="entry name" value="RHSPROTEIN"/>
</dbReference>
<organism evidence="3 4">
    <name type="scientific">Aliikangiella maris</name>
    <dbReference type="NCBI Taxonomy" id="3162458"/>
    <lineage>
        <taxon>Bacteria</taxon>
        <taxon>Pseudomonadati</taxon>
        <taxon>Pseudomonadota</taxon>
        <taxon>Gammaproteobacteria</taxon>
        <taxon>Oceanospirillales</taxon>
        <taxon>Pleioneaceae</taxon>
        <taxon>Aliikangiella</taxon>
    </lineage>
</organism>
<dbReference type="PANTHER" id="PTHR32305:SF15">
    <property type="entry name" value="PROTEIN RHSA-RELATED"/>
    <property type="match status" value="1"/>
</dbReference>
<dbReference type="InterPro" id="IPR001826">
    <property type="entry name" value="RHS"/>
</dbReference>
<accession>A0ABV3MVK9</accession>
<reference evidence="3 4" key="1">
    <citation type="submission" date="2024-06" db="EMBL/GenBank/DDBJ databases">
        <title>Aliikangiella maris sp. nov., sp. nov., a phycosphere bacterium isolated from seawater and ecosystem role in Phaeocystis globosa blooms.</title>
        <authorList>
            <person name="Li F."/>
        </authorList>
    </citation>
    <scope>NUCLEOTIDE SEQUENCE [LARGE SCALE GENOMIC DNA]</scope>
    <source>
        <strain evidence="3 4">GXAS 306</strain>
    </source>
</reference>
<keyword evidence="1" id="KW-0812">Transmembrane</keyword>
<sequence length="324" mass="36695">FVPLAQVHNEQIQFIHTDHLGTPAQLTDEQGNIIWQATFKPYGEIEQIEAKDNTICNLRFQGQYFDAETQLHYNRFRYYDARNGRFTSQDPIGLLGGINNYQYAPNPLSWVDPLGLVCKESEQKLSSALNSILPEKSAELMAEFKQLNNITDANPTGQLNSQDEILNALTIQAKAMNVEQKDIDKFAGMVDDLPNVSGQAVEQEAKENKSDKLGEPKSLEECVERLKKARKNIMEKGYHPKYTDEELVVKANNRSVSNSRFLVSFQPVNNDPNAKLAYQKPNGLVAMWATSFDMLENADTDPPVVYFFTIILLANLFIIRLCKN</sequence>
<proteinExistence type="predicted"/>
<dbReference type="InterPro" id="IPR022385">
    <property type="entry name" value="Rhs_assc_core"/>
</dbReference>
<dbReference type="PANTHER" id="PTHR32305">
    <property type="match status" value="1"/>
</dbReference>
<dbReference type="EMBL" id="JBFDAH010000115">
    <property type="protein sequence ID" value="MEW4368223.1"/>
    <property type="molecule type" value="Genomic_DNA"/>
</dbReference>
<keyword evidence="4" id="KW-1185">Reference proteome</keyword>
<keyword evidence="1" id="KW-0472">Membrane</keyword>
<dbReference type="Pfam" id="PF03527">
    <property type="entry name" value="RHS"/>
    <property type="match status" value="1"/>
</dbReference>
<protein>
    <submittedName>
        <fullName evidence="3">RHS repeat-associated core domain-containing protein</fullName>
    </submittedName>
</protein>
<comment type="caution">
    <text evidence="3">The sequence shown here is derived from an EMBL/GenBank/DDBJ whole genome shotgun (WGS) entry which is preliminary data.</text>
</comment>
<evidence type="ECO:0000259" key="2">
    <source>
        <dbReference type="Pfam" id="PF03527"/>
    </source>
</evidence>